<dbReference type="InterPro" id="IPR026834">
    <property type="entry name" value="LHH"/>
</dbReference>
<evidence type="ECO:0000259" key="2">
    <source>
        <dbReference type="PROSITE" id="PS51756"/>
    </source>
</evidence>
<evidence type="ECO:0000256" key="1">
    <source>
        <dbReference type="ARBA" id="ARBA00034117"/>
    </source>
</evidence>
<comment type="similarity">
    <text evidence="1">In the N-terminal section; belongs to the LXG family.</text>
</comment>
<dbReference type="AlphaFoldDB" id="A0A4R2NFP1"/>
<evidence type="ECO:0000313" key="3">
    <source>
        <dbReference type="EMBL" id="TCP19945.1"/>
    </source>
</evidence>
<name>A0A4R2NFP1_9BACL</name>
<dbReference type="PANTHER" id="PTHR34976">
    <property type="entry name" value="RIBONUCLEASE YQCG-RELATED"/>
    <property type="match status" value="1"/>
</dbReference>
<organism evidence="3 4">
    <name type="scientific">Scopulibacillus darangshiensis</name>
    <dbReference type="NCBI Taxonomy" id="442528"/>
    <lineage>
        <taxon>Bacteria</taxon>
        <taxon>Bacillati</taxon>
        <taxon>Bacillota</taxon>
        <taxon>Bacilli</taxon>
        <taxon>Bacillales</taxon>
        <taxon>Sporolactobacillaceae</taxon>
        <taxon>Scopulibacillus</taxon>
    </lineage>
</organism>
<accession>A0A4R2NFP1</accession>
<dbReference type="OrthoDB" id="7182479at2"/>
<protein>
    <submittedName>
        <fullName evidence="3">Putative ribonuclease toxin of YeeF-YezG toxin-antitoxin module</fullName>
    </submittedName>
</protein>
<reference evidence="3 4" key="1">
    <citation type="submission" date="2019-03" db="EMBL/GenBank/DDBJ databases">
        <title>Genomic Encyclopedia of Type Strains, Phase IV (KMG-IV): sequencing the most valuable type-strain genomes for metagenomic binning, comparative biology and taxonomic classification.</title>
        <authorList>
            <person name="Goeker M."/>
        </authorList>
    </citation>
    <scope>NUCLEOTIDE SEQUENCE [LARGE SCALE GENOMIC DNA]</scope>
    <source>
        <strain evidence="3 4">DSM 19377</strain>
    </source>
</reference>
<dbReference type="InterPro" id="IPR006829">
    <property type="entry name" value="LXG_dom"/>
</dbReference>
<dbReference type="PROSITE" id="PS51756">
    <property type="entry name" value="LXG"/>
    <property type="match status" value="1"/>
</dbReference>
<comment type="caution">
    <text evidence="3">The sequence shown here is derived from an EMBL/GenBank/DDBJ whole genome shotgun (WGS) entry which is preliminary data.</text>
</comment>
<dbReference type="PANTHER" id="PTHR34976:SF2">
    <property type="entry name" value="TYPE VII SECRETION SYSTEM PROTEIN ESSD"/>
    <property type="match status" value="1"/>
</dbReference>
<gene>
    <name evidence="3" type="ORF">EV207_15719</name>
</gene>
<dbReference type="Pfam" id="PF14411">
    <property type="entry name" value="LHH"/>
    <property type="match status" value="1"/>
</dbReference>
<sequence>MGCDDMIQSAANGGSNKIFDSKALIAAIGERHDHYETMQNDLTGLKEALQGVATLGDDEFTGKGAEAIKGFYKAQVEVVDKWLDLVAMQLAFLKAIPGKVEDEALGSGTVVDLSFLFDDLARSGVRSKDIVLAQQDDLQKIFDGIKDIISLDVFSTQEFNQHIDEAEKERNQTIHKVTDLDNHLTSEYAKIELESHYVQHFFSKLLEASSQNGSVNPMYYNAKTFHSSDVYQMKDEIGDSVKGYLNLKDQEELVRKRREQEELFHKAPELNGIDEMQTADVEWEIVNGIGVGTYDFAKDTATGIWNLIRHPVESVQRIVYAVKHADKTFEYVRDALVNSFDHEMIHGDAYSRSRWITYSIETIAASAFGTKGVDKFAKSAKMAERARKLSQSARRTANQIRDNVRSADFNPFRPLQPQYQMAGVPNGIPFNVFDTGNIKNTLRMIVPWNMAKVYKNYEPMDYKGNTKVNGEIRDISRRVYQRKDIDLDLIDPKTGKSNLELMKKGRSPVWKDGTAVELHHLIQKEPGSMVEIPASMHDEYTKILHGLVKNGGSFRNDPVLRKQYDNFRAKYWRWRAKQIDKGVYFDK</sequence>
<keyword evidence="4" id="KW-1185">Reference proteome</keyword>
<evidence type="ECO:0000313" key="4">
    <source>
        <dbReference type="Proteomes" id="UP000295416"/>
    </source>
</evidence>
<dbReference type="EMBL" id="SLXK01000057">
    <property type="protein sequence ID" value="TCP19945.1"/>
    <property type="molecule type" value="Genomic_DNA"/>
</dbReference>
<feature type="domain" description="LXG" evidence="2">
    <location>
        <begin position="15"/>
        <end position="251"/>
    </location>
</feature>
<dbReference type="Pfam" id="PF04740">
    <property type="entry name" value="LXG"/>
    <property type="match status" value="1"/>
</dbReference>
<proteinExistence type="inferred from homology"/>
<dbReference type="Proteomes" id="UP000295416">
    <property type="component" value="Unassembled WGS sequence"/>
</dbReference>
<dbReference type="InterPro" id="IPR051768">
    <property type="entry name" value="Bact_secretion_toxin"/>
</dbReference>